<dbReference type="PROSITE" id="PS00844">
    <property type="entry name" value="DALA_DALA_LIGASE_2"/>
    <property type="match status" value="1"/>
</dbReference>
<evidence type="ECO:0000256" key="3">
    <source>
        <dbReference type="ARBA" id="ARBA00022490"/>
    </source>
</evidence>
<dbReference type="InterPro" id="IPR011127">
    <property type="entry name" value="Dala_Dala_lig_N"/>
</dbReference>
<dbReference type="PANTHER" id="PTHR23132">
    <property type="entry name" value="D-ALANINE--D-ALANINE LIGASE"/>
    <property type="match status" value="1"/>
</dbReference>
<keyword evidence="8" id="KW-0573">Peptidoglycan synthesis</keyword>
<dbReference type="PANTHER" id="PTHR23132:SF23">
    <property type="entry name" value="D-ALANINE--D-ALANINE LIGASE B"/>
    <property type="match status" value="1"/>
</dbReference>
<feature type="domain" description="ATP-grasp" evidence="11">
    <location>
        <begin position="134"/>
        <end position="333"/>
    </location>
</feature>
<keyword evidence="9" id="KW-0961">Cell wall biogenesis/degradation</keyword>
<evidence type="ECO:0000256" key="6">
    <source>
        <dbReference type="ARBA" id="ARBA00022840"/>
    </source>
</evidence>
<evidence type="ECO:0000313" key="13">
    <source>
        <dbReference type="Proteomes" id="UP000014062"/>
    </source>
</evidence>
<gene>
    <name evidence="12" type="ORF">SLI_4719</name>
</gene>
<dbReference type="PROSITE" id="PS50975">
    <property type="entry name" value="ATP_GRASP"/>
    <property type="match status" value="1"/>
</dbReference>
<keyword evidence="4 12" id="KW-0436">Ligase</keyword>
<evidence type="ECO:0000313" key="12">
    <source>
        <dbReference type="EMBL" id="EOY49427.1"/>
    </source>
</evidence>
<dbReference type="GO" id="GO:0008716">
    <property type="term" value="F:D-alanine-D-alanine ligase activity"/>
    <property type="evidence" value="ECO:0007669"/>
    <property type="project" value="InterPro"/>
</dbReference>
<dbReference type="InterPro" id="IPR013815">
    <property type="entry name" value="ATP_grasp_subdomain_1"/>
</dbReference>
<dbReference type="Pfam" id="PF01820">
    <property type="entry name" value="Dala_Dala_lig_N"/>
    <property type="match status" value="1"/>
</dbReference>
<dbReference type="EMBL" id="CM001889">
    <property type="protein sequence ID" value="EOY49427.1"/>
    <property type="molecule type" value="Genomic_DNA"/>
</dbReference>
<dbReference type="Gene3D" id="3.30.470.20">
    <property type="entry name" value="ATP-grasp fold, B domain"/>
    <property type="match status" value="1"/>
</dbReference>
<proteinExistence type="inferred from homology"/>
<dbReference type="InterPro" id="IPR011761">
    <property type="entry name" value="ATP-grasp"/>
</dbReference>
<dbReference type="GO" id="GO:0005524">
    <property type="term" value="F:ATP binding"/>
    <property type="evidence" value="ECO:0007669"/>
    <property type="project" value="UniProtKB-UniRule"/>
</dbReference>
<dbReference type="InterPro" id="IPR016185">
    <property type="entry name" value="PreATP-grasp_dom_sf"/>
</dbReference>
<dbReference type="RefSeq" id="WP_016326939.1">
    <property type="nucleotide sequence ID" value="NZ_CM001889.1"/>
</dbReference>
<comment type="similarity">
    <text evidence="2">Belongs to the D-alanine--D-alanine ligase family.</text>
</comment>
<keyword evidence="3" id="KW-0963">Cytoplasm</keyword>
<dbReference type="InterPro" id="IPR011095">
    <property type="entry name" value="Dala_Dala_lig_C"/>
</dbReference>
<dbReference type="SUPFAM" id="SSF52440">
    <property type="entry name" value="PreATP-grasp domain"/>
    <property type="match status" value="1"/>
</dbReference>
<evidence type="ECO:0000256" key="8">
    <source>
        <dbReference type="ARBA" id="ARBA00022984"/>
    </source>
</evidence>
<name>A0A7U9DUJ2_STRLI</name>
<keyword evidence="6 10" id="KW-0067">ATP-binding</keyword>
<sequence length="364" mass="38387">MTLFLSPSSDLAVQKAAEGLREWGHGRQGLGVALVNGPVSAEDRLYHSKCPVEQRSVTALAEALEEIGARWKVLNPCEPDFIMELVEYDVALSNLHGPYGEDGRLQGLLDYLRVPYCGSGVGASAVAADKILCKRVMLTLGVPTPGWHVWSGGPVAWYGRTIMVKPPFGGSSVGMSLVRDPADLPGALADAAGDGCAPVLIEEYVTGTPMTVGLLELPGGSAVVFPPLTTEATEADFYDADTKLDVDLRGAVTVRAANLAPAALDKITAHARTLWNGLGLRGSARIDFILTEDNEPYVLEVNTTPGMSRDSNFAVGAAMVGLTHTEVVLAMLHEALACPPYDVPLPTPAFASTTPLTREAAVSP</sequence>
<organism evidence="12 13">
    <name type="scientific">Streptomyces lividans 1326</name>
    <dbReference type="NCBI Taxonomy" id="1200984"/>
    <lineage>
        <taxon>Bacteria</taxon>
        <taxon>Bacillati</taxon>
        <taxon>Actinomycetota</taxon>
        <taxon>Actinomycetes</taxon>
        <taxon>Kitasatosporales</taxon>
        <taxon>Streptomycetaceae</taxon>
        <taxon>Streptomyces</taxon>
    </lineage>
</organism>
<evidence type="ECO:0000256" key="9">
    <source>
        <dbReference type="ARBA" id="ARBA00023316"/>
    </source>
</evidence>
<evidence type="ECO:0000256" key="2">
    <source>
        <dbReference type="ARBA" id="ARBA00010871"/>
    </source>
</evidence>
<dbReference type="InterPro" id="IPR000291">
    <property type="entry name" value="D-Ala_lig_Van_CS"/>
</dbReference>
<accession>A0A7U9DUJ2</accession>
<dbReference type="Pfam" id="PF07478">
    <property type="entry name" value="Dala_Dala_lig_C"/>
    <property type="match status" value="1"/>
</dbReference>
<protein>
    <submittedName>
        <fullName evidence="12">D-alanine-D-alanine ligase</fullName>
    </submittedName>
</protein>
<keyword evidence="7" id="KW-0133">Cell shape</keyword>
<evidence type="ECO:0000256" key="5">
    <source>
        <dbReference type="ARBA" id="ARBA00022741"/>
    </source>
</evidence>
<keyword evidence="5 10" id="KW-0547">Nucleotide-binding</keyword>
<evidence type="ECO:0000256" key="1">
    <source>
        <dbReference type="ARBA" id="ARBA00004496"/>
    </source>
</evidence>
<evidence type="ECO:0000256" key="4">
    <source>
        <dbReference type="ARBA" id="ARBA00022598"/>
    </source>
</evidence>
<reference evidence="13" key="1">
    <citation type="journal article" date="2013" name="Genome Biol. Evol.">
        <title>The genome sequence of Streptomyces lividans 66 reveals a novel tRNA-dependent peptide biosynthetic system within a metal-related genomic island.</title>
        <authorList>
            <person name="Cruz-Morales P."/>
            <person name="Vijgenboom E."/>
            <person name="Iruegas-Bocardo F."/>
            <person name="Girard G."/>
            <person name="Yanez-Guerra L.A."/>
            <person name="Ramos-Aboites H.E."/>
            <person name="Pernodet J.L."/>
            <person name="Anne J."/>
            <person name="van Wezel G.P."/>
            <person name="Barona-Gomez F."/>
        </authorList>
    </citation>
    <scope>NUCLEOTIDE SEQUENCE [LARGE SCALE GENOMIC DNA]</scope>
    <source>
        <strain evidence="13">1326</strain>
    </source>
</reference>
<dbReference type="AlphaFoldDB" id="A0A7U9DUJ2"/>
<dbReference type="SUPFAM" id="SSF56059">
    <property type="entry name" value="Glutathione synthetase ATP-binding domain-like"/>
    <property type="match status" value="1"/>
</dbReference>
<comment type="subcellular location">
    <subcellularLocation>
        <location evidence="1">Cytoplasm</location>
    </subcellularLocation>
</comment>
<dbReference type="Gene3D" id="3.40.50.20">
    <property type="match status" value="1"/>
</dbReference>
<dbReference type="PROSITE" id="PS00843">
    <property type="entry name" value="DALA_DALA_LIGASE_1"/>
    <property type="match status" value="1"/>
</dbReference>
<evidence type="ECO:0000256" key="10">
    <source>
        <dbReference type="PROSITE-ProRule" id="PRU00409"/>
    </source>
</evidence>
<dbReference type="GO" id="GO:0071555">
    <property type="term" value="P:cell wall organization"/>
    <property type="evidence" value="ECO:0007669"/>
    <property type="project" value="UniProtKB-KW"/>
</dbReference>
<dbReference type="GO" id="GO:0005737">
    <property type="term" value="C:cytoplasm"/>
    <property type="evidence" value="ECO:0007669"/>
    <property type="project" value="UniProtKB-SubCell"/>
</dbReference>
<dbReference type="Gene3D" id="3.30.1490.20">
    <property type="entry name" value="ATP-grasp fold, A domain"/>
    <property type="match status" value="1"/>
</dbReference>
<evidence type="ECO:0000259" key="11">
    <source>
        <dbReference type="PROSITE" id="PS50975"/>
    </source>
</evidence>
<dbReference type="GO" id="GO:0046872">
    <property type="term" value="F:metal ion binding"/>
    <property type="evidence" value="ECO:0007669"/>
    <property type="project" value="InterPro"/>
</dbReference>
<evidence type="ECO:0000256" key="7">
    <source>
        <dbReference type="ARBA" id="ARBA00022960"/>
    </source>
</evidence>
<dbReference type="Proteomes" id="UP000014062">
    <property type="component" value="Chromosome"/>
</dbReference>
<dbReference type="GO" id="GO:0008360">
    <property type="term" value="P:regulation of cell shape"/>
    <property type="evidence" value="ECO:0007669"/>
    <property type="project" value="UniProtKB-KW"/>
</dbReference>
<dbReference type="GO" id="GO:0009252">
    <property type="term" value="P:peptidoglycan biosynthetic process"/>
    <property type="evidence" value="ECO:0007669"/>
    <property type="project" value="UniProtKB-KW"/>
</dbReference>